<dbReference type="Proteomes" id="UP000320042">
    <property type="component" value="Unassembled WGS sequence"/>
</dbReference>
<dbReference type="OrthoDB" id="741455at2"/>
<dbReference type="GO" id="GO:0000155">
    <property type="term" value="F:phosphorelay sensor kinase activity"/>
    <property type="evidence" value="ECO:0007669"/>
    <property type="project" value="InterPro"/>
</dbReference>
<name>A0A563UC62_9SPHI</name>
<dbReference type="Gene3D" id="3.30.450.40">
    <property type="match status" value="1"/>
</dbReference>
<evidence type="ECO:0000313" key="3">
    <source>
        <dbReference type="Proteomes" id="UP000320042"/>
    </source>
</evidence>
<dbReference type="AlphaFoldDB" id="A0A563UC62"/>
<dbReference type="InterPro" id="IPR036097">
    <property type="entry name" value="HisK_dim/P_sf"/>
</dbReference>
<evidence type="ECO:0000313" key="2">
    <source>
        <dbReference type="EMBL" id="TWR28968.1"/>
    </source>
</evidence>
<accession>A0A563UC62</accession>
<dbReference type="PANTHER" id="PTHR43102:SF2">
    <property type="entry name" value="GAF DOMAIN-CONTAINING PROTEIN"/>
    <property type="match status" value="1"/>
</dbReference>
<dbReference type="PANTHER" id="PTHR43102">
    <property type="entry name" value="SLR1143 PROTEIN"/>
    <property type="match status" value="1"/>
</dbReference>
<dbReference type="InterPro" id="IPR035965">
    <property type="entry name" value="PAS-like_dom_sf"/>
</dbReference>
<feature type="domain" description="PAS fold-4" evidence="1">
    <location>
        <begin position="187"/>
        <end position="296"/>
    </location>
</feature>
<organism evidence="2 3">
    <name type="scientific">Mucilaginibacter pallidiroseus</name>
    <dbReference type="NCBI Taxonomy" id="2599295"/>
    <lineage>
        <taxon>Bacteria</taxon>
        <taxon>Pseudomonadati</taxon>
        <taxon>Bacteroidota</taxon>
        <taxon>Sphingobacteriia</taxon>
        <taxon>Sphingobacteriales</taxon>
        <taxon>Sphingobacteriaceae</taxon>
        <taxon>Mucilaginibacter</taxon>
    </lineage>
</organism>
<keyword evidence="3" id="KW-1185">Reference proteome</keyword>
<dbReference type="NCBIfam" id="TIGR00229">
    <property type="entry name" value="sensory_box"/>
    <property type="match status" value="1"/>
</dbReference>
<dbReference type="EMBL" id="VOEJ01000005">
    <property type="protein sequence ID" value="TWR28968.1"/>
    <property type="molecule type" value="Genomic_DNA"/>
</dbReference>
<proteinExistence type="predicted"/>
<comment type="caution">
    <text evidence="2">The sequence shown here is derived from an EMBL/GenBank/DDBJ whole genome shotgun (WGS) entry which is preliminary data.</text>
</comment>
<gene>
    <name evidence="2" type="ORF">FPZ43_11940</name>
</gene>
<dbReference type="InterPro" id="IPR013656">
    <property type="entry name" value="PAS_4"/>
</dbReference>
<evidence type="ECO:0000259" key="1">
    <source>
        <dbReference type="Pfam" id="PF08448"/>
    </source>
</evidence>
<dbReference type="Pfam" id="PF08448">
    <property type="entry name" value="PAS_4"/>
    <property type="match status" value="1"/>
</dbReference>
<dbReference type="SUPFAM" id="SSF55781">
    <property type="entry name" value="GAF domain-like"/>
    <property type="match status" value="1"/>
</dbReference>
<dbReference type="RefSeq" id="WP_146382154.1">
    <property type="nucleotide sequence ID" value="NZ_VOEJ01000005.1"/>
</dbReference>
<dbReference type="SUPFAM" id="SSF55785">
    <property type="entry name" value="PYP-like sensor domain (PAS domain)"/>
    <property type="match status" value="1"/>
</dbReference>
<dbReference type="SUPFAM" id="SSF47384">
    <property type="entry name" value="Homodimeric domain of signal transducing histidine kinase"/>
    <property type="match status" value="1"/>
</dbReference>
<protein>
    <submittedName>
        <fullName evidence="2">PAS domain S-box protein</fullName>
    </submittedName>
</protein>
<reference evidence="2 3" key="1">
    <citation type="submission" date="2019-07" db="EMBL/GenBank/DDBJ databases">
        <authorList>
            <person name="Kim J."/>
        </authorList>
    </citation>
    <scope>NUCLEOTIDE SEQUENCE [LARGE SCALE GENOMIC DNA]</scope>
    <source>
        <strain evidence="3">dk17</strain>
    </source>
</reference>
<dbReference type="Gene3D" id="3.30.450.20">
    <property type="entry name" value="PAS domain"/>
    <property type="match status" value="1"/>
</dbReference>
<dbReference type="InterPro" id="IPR000014">
    <property type="entry name" value="PAS"/>
</dbReference>
<sequence>MNYTERERLLAVSRFRNLDKAVSKDLNDIVGLIAEICEAPVALVTLIDEHSQFIKAGTGTDLKCTDRGISFCTHTIKQNGLYIIPDTLQNDLFKSNPLVTSNPDIRFYAGATLITKDGFAIGSLCVIDVIPRQLNEHQKKSILLMAKQVVNMMELSWSMNELEQKHMRELEQNIVINESELKLKAIFDSTADIHLLVDKTFTILAFNQAAARFIKTIYGHKLTLGNDLLDYTDTSIIKEFRKYFNVALAGRTIKREWLMMPGSPHACWRLITFMPVKNTEGEIIGVALNSADVTHHKRQEEYINIQNEALNRIAIIQSHELRRPVASLLGMMDLIKMECLDFAYSDMMETTINELDQKIKSIVKDSEQTLHGRHLSIVA</sequence>
<dbReference type="InterPro" id="IPR029016">
    <property type="entry name" value="GAF-like_dom_sf"/>
</dbReference>